<dbReference type="EMBL" id="PFAO01000026">
    <property type="protein sequence ID" value="PIT95443.1"/>
    <property type="molecule type" value="Genomic_DNA"/>
</dbReference>
<evidence type="ECO:0000256" key="5">
    <source>
        <dbReference type="ARBA" id="ARBA00022842"/>
    </source>
</evidence>
<gene>
    <name evidence="10" type="ORF">COT96_01235</name>
</gene>
<dbReference type="PRINTS" id="PR00509">
    <property type="entry name" value="PGMPMM"/>
</dbReference>
<dbReference type="InterPro" id="IPR005845">
    <property type="entry name" value="A-D-PHexomutase_a/b/a-II"/>
</dbReference>
<dbReference type="Proteomes" id="UP000228964">
    <property type="component" value="Unassembled WGS sequence"/>
</dbReference>
<evidence type="ECO:0000313" key="11">
    <source>
        <dbReference type="Proteomes" id="UP000228964"/>
    </source>
</evidence>
<dbReference type="Gene3D" id="3.30.310.50">
    <property type="entry name" value="Alpha-D-phosphohexomutase, C-terminal domain"/>
    <property type="match status" value="1"/>
</dbReference>
<dbReference type="SUPFAM" id="SSF55957">
    <property type="entry name" value="Phosphoglucomutase, C-terminal domain"/>
    <property type="match status" value="1"/>
</dbReference>
<dbReference type="Pfam" id="PF02878">
    <property type="entry name" value="PGM_PMM_I"/>
    <property type="match status" value="1"/>
</dbReference>
<keyword evidence="5" id="KW-0460">Magnesium</keyword>
<dbReference type="GO" id="GO:0005975">
    <property type="term" value="P:carbohydrate metabolic process"/>
    <property type="evidence" value="ECO:0007669"/>
    <property type="project" value="InterPro"/>
</dbReference>
<dbReference type="GO" id="GO:0046872">
    <property type="term" value="F:metal ion binding"/>
    <property type="evidence" value="ECO:0007669"/>
    <property type="project" value="UniProtKB-KW"/>
</dbReference>
<feature type="domain" description="Alpha-D-phosphohexomutase alpha/beta/alpha" evidence="8">
    <location>
        <begin position="155"/>
        <end position="252"/>
    </location>
</feature>
<evidence type="ECO:0000259" key="8">
    <source>
        <dbReference type="Pfam" id="PF02879"/>
    </source>
</evidence>
<evidence type="ECO:0000256" key="1">
    <source>
        <dbReference type="ARBA" id="ARBA00001946"/>
    </source>
</evidence>
<reference evidence="11" key="1">
    <citation type="submission" date="2017-09" db="EMBL/GenBank/DDBJ databases">
        <title>Depth-based differentiation of microbial function through sediment-hosted aquifers and enrichment of novel symbionts in the deep terrestrial subsurface.</title>
        <authorList>
            <person name="Probst A.J."/>
            <person name="Ladd B."/>
            <person name="Jarett J.K."/>
            <person name="Geller-Mcgrath D.E."/>
            <person name="Sieber C.M.K."/>
            <person name="Emerson J.B."/>
            <person name="Anantharaman K."/>
            <person name="Thomas B.C."/>
            <person name="Malmstrom R."/>
            <person name="Stieglmeier M."/>
            <person name="Klingl A."/>
            <person name="Woyke T."/>
            <person name="Ryan C.M."/>
            <person name="Banfield J.F."/>
        </authorList>
    </citation>
    <scope>NUCLEOTIDE SEQUENCE [LARGE SCALE GENOMIC DNA]</scope>
</reference>
<dbReference type="SUPFAM" id="SSF53738">
    <property type="entry name" value="Phosphoglucomutase, first 3 domains"/>
    <property type="match status" value="3"/>
</dbReference>
<dbReference type="PANTHER" id="PTHR43771:SF2">
    <property type="entry name" value="PHOSPHOMANNOMUTASE_PHOSPHOGLUCOMUTASE"/>
    <property type="match status" value="1"/>
</dbReference>
<evidence type="ECO:0000313" key="10">
    <source>
        <dbReference type="EMBL" id="PIT95443.1"/>
    </source>
</evidence>
<dbReference type="InterPro" id="IPR005841">
    <property type="entry name" value="Alpha-D-phosphohexomutase_SF"/>
</dbReference>
<keyword evidence="4" id="KW-0479">Metal-binding</keyword>
<dbReference type="InterPro" id="IPR005846">
    <property type="entry name" value="A-D-PHexomutase_a/b/a-III"/>
</dbReference>
<feature type="domain" description="Alpha-D-phosphohexomutase alpha/beta/alpha" evidence="9">
    <location>
        <begin position="258"/>
        <end position="366"/>
    </location>
</feature>
<evidence type="ECO:0000256" key="2">
    <source>
        <dbReference type="ARBA" id="ARBA00010231"/>
    </source>
</evidence>
<evidence type="ECO:0000256" key="4">
    <source>
        <dbReference type="ARBA" id="ARBA00022723"/>
    </source>
</evidence>
<dbReference type="AlphaFoldDB" id="A0A2M6WRQ8"/>
<comment type="similarity">
    <text evidence="2">Belongs to the phosphohexose mutase family.</text>
</comment>
<evidence type="ECO:0000256" key="3">
    <source>
        <dbReference type="ARBA" id="ARBA00022553"/>
    </source>
</evidence>
<protein>
    <submittedName>
        <fullName evidence="10">Phosphomannomutase</fullName>
    </submittedName>
</protein>
<dbReference type="GO" id="GO:0016868">
    <property type="term" value="F:intramolecular phosphotransferase activity"/>
    <property type="evidence" value="ECO:0007669"/>
    <property type="project" value="InterPro"/>
</dbReference>
<feature type="domain" description="Alpha-D-phosphohexomutase alpha/beta/alpha" evidence="7">
    <location>
        <begin position="7"/>
        <end position="137"/>
    </location>
</feature>
<sequence>MQINPSIFRCYDIRGIVGQDLDALKVEAIGKAYGTFLNRRKIRQVVVGRDCRLSGEEFKPTFIRGLISTGVDVIDLGMIMTQMMYYGQYRFQANGGAMITASHNPYNFNGFKLAVGFSRTTEIEEVQEIKNYVETDNFFKAKAKGKITNADIREDYFNDVLKRIRLKKKFKVVVDFRHGTPAIYVPELLTRAGCEVISRRDNIDGHFPAGTPDPTAEDFIKELAQVVVEKKADFGLGFDGDGDRIGAVDEKGKILWNDVLVAIFAKEILERFPGSRIIYNGLCSRVVPEVIKQNGGVPIMWRTGHSFIKSKIAEENAAFGGELSGHFFFNDNAYGHDDGSYAALRVLEYLSDKNTTLSQLYKTFPQYISSPEIKIGCPDEKKVKVIKNLSQKFKVDFPDALITDDTVIPGDDGIRADFDDGMMIFRYSQNGPYITVKFEAKDQAVYDERKKYVREMLKSYPEMIWQNQLCVNIESLD</sequence>
<comment type="caution">
    <text evidence="10">The sequence shown here is derived from an EMBL/GenBank/DDBJ whole genome shotgun (WGS) entry which is preliminary data.</text>
</comment>
<dbReference type="InterPro" id="IPR036900">
    <property type="entry name" value="A-D-PHexomutase_C_sf"/>
</dbReference>
<organism evidence="10 11">
    <name type="scientific">Candidatus Falkowbacteria bacterium CG10_big_fil_rev_8_21_14_0_10_38_22</name>
    <dbReference type="NCBI Taxonomy" id="1974564"/>
    <lineage>
        <taxon>Bacteria</taxon>
        <taxon>Candidatus Falkowiibacteriota</taxon>
    </lineage>
</organism>
<keyword evidence="6" id="KW-0413">Isomerase</keyword>
<proteinExistence type="inferred from homology"/>
<dbReference type="Pfam" id="PF02879">
    <property type="entry name" value="PGM_PMM_II"/>
    <property type="match status" value="1"/>
</dbReference>
<dbReference type="Gene3D" id="3.40.120.10">
    <property type="entry name" value="Alpha-D-Glucose-1,6-Bisphosphate, subunit A, domain 3"/>
    <property type="match status" value="3"/>
</dbReference>
<keyword evidence="3" id="KW-0597">Phosphoprotein</keyword>
<dbReference type="CDD" id="cd03089">
    <property type="entry name" value="PMM_PGM"/>
    <property type="match status" value="1"/>
</dbReference>
<dbReference type="PANTHER" id="PTHR43771">
    <property type="entry name" value="PHOSPHOMANNOMUTASE"/>
    <property type="match status" value="1"/>
</dbReference>
<dbReference type="InterPro" id="IPR005844">
    <property type="entry name" value="A-D-PHexomutase_a/b/a-I"/>
</dbReference>
<accession>A0A2M6WRQ8</accession>
<evidence type="ECO:0000256" key="6">
    <source>
        <dbReference type="ARBA" id="ARBA00023235"/>
    </source>
</evidence>
<dbReference type="Pfam" id="PF02880">
    <property type="entry name" value="PGM_PMM_III"/>
    <property type="match status" value="1"/>
</dbReference>
<comment type="cofactor">
    <cofactor evidence="1">
        <name>Mg(2+)</name>
        <dbReference type="ChEBI" id="CHEBI:18420"/>
    </cofactor>
</comment>
<evidence type="ECO:0000259" key="9">
    <source>
        <dbReference type="Pfam" id="PF02880"/>
    </source>
</evidence>
<dbReference type="InterPro" id="IPR016055">
    <property type="entry name" value="A-D-PHexomutase_a/b/a-I/II/III"/>
</dbReference>
<evidence type="ECO:0000259" key="7">
    <source>
        <dbReference type="Pfam" id="PF02878"/>
    </source>
</evidence>
<name>A0A2M6WRQ8_9BACT</name>